<accession>A0A8J3INF1</accession>
<reference evidence="1" key="1">
    <citation type="submission" date="2020-10" db="EMBL/GenBank/DDBJ databases">
        <title>Taxonomic study of unclassified bacteria belonging to the class Ktedonobacteria.</title>
        <authorList>
            <person name="Yabe S."/>
            <person name="Wang C.M."/>
            <person name="Zheng Y."/>
            <person name="Sakai Y."/>
            <person name="Cavaletti L."/>
            <person name="Monciardini P."/>
            <person name="Donadio S."/>
        </authorList>
    </citation>
    <scope>NUCLEOTIDE SEQUENCE</scope>
    <source>
        <strain evidence="1">ID150040</strain>
    </source>
</reference>
<sequence length="66" mass="7230">MLKPDRADLGIGKAMDRSLAGAKHEAIACEEALKRMMIGRHKLIGGGYQLYSLDNPVGRDTTVFEI</sequence>
<name>A0A8J3INF1_9CHLR</name>
<dbReference type="Proteomes" id="UP000597444">
    <property type="component" value="Unassembled WGS sequence"/>
</dbReference>
<protein>
    <submittedName>
        <fullName evidence="1">Uncharacterized protein</fullName>
    </submittedName>
</protein>
<proteinExistence type="predicted"/>
<dbReference type="EMBL" id="BNJK01000002">
    <property type="protein sequence ID" value="GHO98849.1"/>
    <property type="molecule type" value="Genomic_DNA"/>
</dbReference>
<gene>
    <name evidence="1" type="ORF">KSF_088970</name>
</gene>
<keyword evidence="2" id="KW-1185">Reference proteome</keyword>
<dbReference type="AlphaFoldDB" id="A0A8J3INF1"/>
<evidence type="ECO:0000313" key="2">
    <source>
        <dbReference type="Proteomes" id="UP000597444"/>
    </source>
</evidence>
<organism evidence="1 2">
    <name type="scientific">Reticulibacter mediterranei</name>
    <dbReference type="NCBI Taxonomy" id="2778369"/>
    <lineage>
        <taxon>Bacteria</taxon>
        <taxon>Bacillati</taxon>
        <taxon>Chloroflexota</taxon>
        <taxon>Ktedonobacteria</taxon>
        <taxon>Ktedonobacterales</taxon>
        <taxon>Reticulibacteraceae</taxon>
        <taxon>Reticulibacter</taxon>
    </lineage>
</organism>
<evidence type="ECO:0000313" key="1">
    <source>
        <dbReference type="EMBL" id="GHO98849.1"/>
    </source>
</evidence>
<comment type="caution">
    <text evidence="1">The sequence shown here is derived from an EMBL/GenBank/DDBJ whole genome shotgun (WGS) entry which is preliminary data.</text>
</comment>